<evidence type="ECO:0000313" key="4">
    <source>
        <dbReference type="Proteomes" id="UP000826616"/>
    </source>
</evidence>
<dbReference type="InterPro" id="IPR038729">
    <property type="entry name" value="Rad50/SbcC_AAA"/>
</dbReference>
<dbReference type="EMBL" id="CP080764">
    <property type="protein sequence ID" value="QYY41510.1"/>
    <property type="molecule type" value="Genomic_DNA"/>
</dbReference>
<feature type="coiled-coil region" evidence="1">
    <location>
        <begin position="270"/>
        <end position="297"/>
    </location>
</feature>
<dbReference type="Pfam" id="PF13476">
    <property type="entry name" value="AAA_23"/>
    <property type="match status" value="1"/>
</dbReference>
<sequence length="616" mass="72994">MKFYINKLILWTKNGNIRTLEFKPNKVNVITGASNTGKTVIWSIIDYCLFSSKPKIPEEVINENISWYGIQFSINNKLYTIARASLTSHGTPSKDYYFSGTGDIPTVPIPNNKEDDIREIIEPEFSIDENVKIPYGGKYIEKGSKISFRYFLLFNTQDENTITHTDTLFDKQTNSRYKEALNRIFDLAIGISDVKETLINEKVIEIEKEIRRLKRKKAAYEKENELFEKEMSQIIKRSQEYGLIDDSSTDITENIKKLKMLVIFDNYNFVSAKLNQLEKLEKTRLELIRKIKTLKKFEYEYEQYKKILSNSYDSLKPINYIEDNFSEIIETKELKEFIYNLRNEFLLIKDAINKKSPVQTDIKKKIRELNKELSKIEKEIDKYPTTSKEFANEVEKYILFGEIKTRLEIYEKKWEEEDFVTEIFEKEEELNNLLEQLGDKEEKRNAVIRLLEELIQVYLNQLGDALENYKNYKAAFIYKEKVLRLRKEGSAKITKVIGSSSNQLFLHLCFFLGLHELIIRQEVPFIPPFLFLDQPSRPYYDNDEERATDREKITVVFKLLNDFITRMNTELGSEFQFIVLEHIPKEIWQENNMLNVHLVEEFRHGNKLIRKQDRLN</sequence>
<dbReference type="Pfam" id="PF12532">
    <property type="entry name" value="DUF3732"/>
    <property type="match status" value="1"/>
</dbReference>
<protein>
    <submittedName>
        <fullName evidence="3">DUF3732 domain-containing protein</fullName>
    </submittedName>
</protein>
<feature type="domain" description="Rad50/SbcC-type AAA" evidence="2">
    <location>
        <begin position="19"/>
        <end position="224"/>
    </location>
</feature>
<dbReference type="InterPro" id="IPR027417">
    <property type="entry name" value="P-loop_NTPase"/>
</dbReference>
<accession>A0ABX8Y7V9</accession>
<proteinExistence type="predicted"/>
<evidence type="ECO:0000259" key="2">
    <source>
        <dbReference type="Pfam" id="PF13476"/>
    </source>
</evidence>
<feature type="coiled-coil region" evidence="1">
    <location>
        <begin position="359"/>
        <end position="386"/>
    </location>
</feature>
<dbReference type="Gene3D" id="3.40.50.300">
    <property type="entry name" value="P-loop containing nucleotide triphosphate hydrolases"/>
    <property type="match status" value="1"/>
</dbReference>
<feature type="coiled-coil region" evidence="1">
    <location>
        <begin position="196"/>
        <end position="237"/>
    </location>
</feature>
<dbReference type="InterPro" id="IPR022205">
    <property type="entry name" value="DUF3732"/>
</dbReference>
<dbReference type="RefSeq" id="WP_220558986.1">
    <property type="nucleotide sequence ID" value="NZ_CP080764.1"/>
</dbReference>
<gene>
    <name evidence="3" type="ORF">K3F53_11230</name>
</gene>
<reference evidence="3 4" key="1">
    <citation type="submission" date="2021-08" db="EMBL/GenBank/DDBJ databases">
        <title>Complete genome sequence of the strain Aneurinibacillus thermoaerophilus CCM 8960.</title>
        <authorList>
            <person name="Musilova J."/>
            <person name="Kourilova X."/>
            <person name="Pernicova I."/>
            <person name="Bezdicek M."/>
            <person name="Lengerova M."/>
            <person name="Obruca S."/>
            <person name="Sedlar K."/>
        </authorList>
    </citation>
    <scope>NUCLEOTIDE SEQUENCE [LARGE SCALE GENOMIC DNA]</scope>
    <source>
        <strain evidence="3 4">CCM 8960</strain>
    </source>
</reference>
<keyword evidence="1" id="KW-0175">Coiled coil</keyword>
<evidence type="ECO:0000313" key="3">
    <source>
        <dbReference type="EMBL" id="QYY41510.1"/>
    </source>
</evidence>
<keyword evidence="4" id="KW-1185">Reference proteome</keyword>
<name>A0ABX8Y7V9_ANETH</name>
<dbReference type="Proteomes" id="UP000826616">
    <property type="component" value="Chromosome"/>
</dbReference>
<evidence type="ECO:0000256" key="1">
    <source>
        <dbReference type="SAM" id="Coils"/>
    </source>
</evidence>
<organism evidence="3 4">
    <name type="scientific">Aneurinibacillus thermoaerophilus</name>
    <dbReference type="NCBI Taxonomy" id="143495"/>
    <lineage>
        <taxon>Bacteria</taxon>
        <taxon>Bacillati</taxon>
        <taxon>Bacillota</taxon>
        <taxon>Bacilli</taxon>
        <taxon>Bacillales</taxon>
        <taxon>Paenibacillaceae</taxon>
        <taxon>Aneurinibacillus group</taxon>
        <taxon>Aneurinibacillus</taxon>
    </lineage>
</organism>
<dbReference type="GeneID" id="97141943"/>